<dbReference type="PANTHER" id="PTHR42756">
    <property type="entry name" value="TRANSCRIPTIONAL REGULATOR, MARR"/>
    <property type="match status" value="1"/>
</dbReference>
<dbReference type="InterPro" id="IPR036390">
    <property type="entry name" value="WH_DNA-bd_sf"/>
</dbReference>
<keyword evidence="1" id="KW-0805">Transcription regulation</keyword>
<protein>
    <submittedName>
        <fullName evidence="5">HTH-type transcriptional regulator MhqR</fullName>
    </submittedName>
</protein>
<accession>A0A2Z6GAN3</accession>
<evidence type="ECO:0000313" key="5">
    <source>
        <dbReference type="EMBL" id="BBE50429.1"/>
    </source>
</evidence>
<dbReference type="EMBL" id="AP018738">
    <property type="protein sequence ID" value="BBE50429.1"/>
    <property type="molecule type" value="Genomic_DNA"/>
</dbReference>
<dbReference type="SMART" id="SM00347">
    <property type="entry name" value="HTH_MARR"/>
    <property type="match status" value="1"/>
</dbReference>
<dbReference type="Gene3D" id="1.10.10.10">
    <property type="entry name" value="Winged helix-like DNA-binding domain superfamily/Winged helix DNA-binding domain"/>
    <property type="match status" value="1"/>
</dbReference>
<dbReference type="AlphaFoldDB" id="A0A2Z6GAN3"/>
<dbReference type="GO" id="GO:0003677">
    <property type="term" value="F:DNA binding"/>
    <property type="evidence" value="ECO:0007669"/>
    <property type="project" value="UniProtKB-KW"/>
</dbReference>
<dbReference type="GO" id="GO:0003700">
    <property type="term" value="F:DNA-binding transcription factor activity"/>
    <property type="evidence" value="ECO:0007669"/>
    <property type="project" value="InterPro"/>
</dbReference>
<name>A0A2Z6GAN3_9PROT</name>
<reference evidence="5 6" key="1">
    <citation type="submission" date="2018-06" db="EMBL/GenBank/DDBJ databases">
        <title>OYT1 Genome Sequencing.</title>
        <authorList>
            <person name="Kato S."/>
            <person name="Itoh T."/>
            <person name="Ohkuma M."/>
        </authorList>
    </citation>
    <scope>NUCLEOTIDE SEQUENCE [LARGE SCALE GENOMIC DNA]</scope>
    <source>
        <strain evidence="5 6">OYT1</strain>
    </source>
</reference>
<evidence type="ECO:0000259" key="4">
    <source>
        <dbReference type="PROSITE" id="PS50995"/>
    </source>
</evidence>
<evidence type="ECO:0000256" key="2">
    <source>
        <dbReference type="ARBA" id="ARBA00023125"/>
    </source>
</evidence>
<organism evidence="5 6">
    <name type="scientific">Ferriphaselus amnicola</name>
    <dbReference type="NCBI Taxonomy" id="1188319"/>
    <lineage>
        <taxon>Bacteria</taxon>
        <taxon>Pseudomonadati</taxon>
        <taxon>Pseudomonadota</taxon>
        <taxon>Betaproteobacteria</taxon>
        <taxon>Nitrosomonadales</taxon>
        <taxon>Gallionellaceae</taxon>
        <taxon>Ferriphaselus</taxon>
    </lineage>
</organism>
<dbReference type="InterPro" id="IPR000835">
    <property type="entry name" value="HTH_MarR-typ"/>
</dbReference>
<dbReference type="OrthoDB" id="9787636at2"/>
<dbReference type="SUPFAM" id="SSF46785">
    <property type="entry name" value="Winged helix' DNA-binding domain"/>
    <property type="match status" value="1"/>
</dbReference>
<dbReference type="Pfam" id="PF01047">
    <property type="entry name" value="MarR"/>
    <property type="match status" value="1"/>
</dbReference>
<dbReference type="STRING" id="1188319.OYT1_01735"/>
<keyword evidence="6" id="KW-1185">Reference proteome</keyword>
<dbReference type="Proteomes" id="UP000033070">
    <property type="component" value="Chromosome"/>
</dbReference>
<dbReference type="InterPro" id="IPR036388">
    <property type="entry name" value="WH-like_DNA-bd_sf"/>
</dbReference>
<keyword evidence="2" id="KW-0238">DNA-binding</keyword>
<dbReference type="RefSeq" id="WP_062626904.1">
    <property type="nucleotide sequence ID" value="NZ_AP018738.1"/>
</dbReference>
<dbReference type="PROSITE" id="PS50995">
    <property type="entry name" value="HTH_MARR_2"/>
    <property type="match status" value="1"/>
</dbReference>
<gene>
    <name evidence="5" type="ORF">OYT1_ch0866</name>
</gene>
<proteinExistence type="predicted"/>
<feature type="domain" description="HTH marR-type" evidence="4">
    <location>
        <begin position="4"/>
        <end position="139"/>
    </location>
</feature>
<evidence type="ECO:0000256" key="3">
    <source>
        <dbReference type="ARBA" id="ARBA00023163"/>
    </source>
</evidence>
<sequence length="148" mass="16513">MAISKPFLPAIRELVRTYQAFEIHSARHLRTLNLTLSQFDIIATLGNTDGMSFKRLGEKTLITKGTLTGVVDRLTDKGLVRRMASSTDARSQIVQLTPAGEVLFNQVFPAHVAYIEQAFAGFQQSDFDRIERALHDLHRAFPSLGSEP</sequence>
<keyword evidence="3" id="KW-0804">Transcription</keyword>
<dbReference type="KEGG" id="fam:OYT1_ch0866"/>
<evidence type="ECO:0000313" key="6">
    <source>
        <dbReference type="Proteomes" id="UP000033070"/>
    </source>
</evidence>
<evidence type="ECO:0000256" key="1">
    <source>
        <dbReference type="ARBA" id="ARBA00023015"/>
    </source>
</evidence>
<dbReference type="PANTHER" id="PTHR42756:SF1">
    <property type="entry name" value="TRANSCRIPTIONAL REPRESSOR OF EMRAB OPERON"/>
    <property type="match status" value="1"/>
</dbReference>